<comment type="catalytic activity">
    <reaction evidence="1">
        <text>ATP + protein L-histidine = ADP + protein N-phospho-L-histidine.</text>
        <dbReference type="EC" id="2.7.13.3"/>
    </reaction>
</comment>
<evidence type="ECO:0000313" key="15">
    <source>
        <dbReference type="Proteomes" id="UP000552954"/>
    </source>
</evidence>
<reference evidence="14 15" key="1">
    <citation type="submission" date="2020-05" db="EMBL/GenBank/DDBJ databases">
        <authorList>
            <person name="Khan S.A."/>
            <person name="Jeon C.O."/>
            <person name="Chun B.H."/>
        </authorList>
    </citation>
    <scope>NUCLEOTIDE SEQUENCE [LARGE SCALE GENOMIC DNA]</scope>
    <source>
        <strain evidence="14 15">B156</strain>
    </source>
</reference>
<dbReference type="InterPro" id="IPR013727">
    <property type="entry name" value="2CSK_N"/>
</dbReference>
<evidence type="ECO:0000256" key="4">
    <source>
        <dbReference type="ARBA" id="ARBA00022553"/>
    </source>
</evidence>
<feature type="domain" description="Histidine kinase" evidence="12">
    <location>
        <begin position="280"/>
        <end position="498"/>
    </location>
</feature>
<dbReference type="InterPro" id="IPR003660">
    <property type="entry name" value="HAMP_dom"/>
</dbReference>
<dbReference type="PROSITE" id="PS50109">
    <property type="entry name" value="HIS_KIN"/>
    <property type="match status" value="1"/>
</dbReference>
<feature type="transmembrane region" description="Helical" evidence="11">
    <location>
        <begin position="196"/>
        <end position="219"/>
    </location>
</feature>
<dbReference type="CDD" id="cd00075">
    <property type="entry name" value="HATPase"/>
    <property type="match status" value="1"/>
</dbReference>
<keyword evidence="15" id="KW-1185">Reference proteome</keyword>
<evidence type="ECO:0000256" key="6">
    <source>
        <dbReference type="ARBA" id="ARBA00022692"/>
    </source>
</evidence>
<dbReference type="Gene3D" id="1.10.287.130">
    <property type="match status" value="1"/>
</dbReference>
<dbReference type="EMBL" id="JABFCS010000001">
    <property type="protein sequence ID" value="NNU44140.1"/>
    <property type="molecule type" value="Genomic_DNA"/>
</dbReference>
<reference evidence="14 15" key="2">
    <citation type="submission" date="2020-06" db="EMBL/GenBank/DDBJ databases">
        <title>Ramlibacter rhizophilus sp. nov., isolated from rhizosphere soil of national flower Mugunghwa from South Korea.</title>
        <authorList>
            <person name="Zheng-Fei Y."/>
            <person name="Huan T."/>
        </authorList>
    </citation>
    <scope>NUCLEOTIDE SEQUENCE [LARGE SCALE GENOMIC DNA]</scope>
    <source>
        <strain evidence="14 15">B156</strain>
    </source>
</reference>
<evidence type="ECO:0000256" key="7">
    <source>
        <dbReference type="ARBA" id="ARBA00022777"/>
    </source>
</evidence>
<keyword evidence="9" id="KW-0902">Two-component regulatory system</keyword>
<dbReference type="SUPFAM" id="SSF55874">
    <property type="entry name" value="ATPase domain of HSP90 chaperone/DNA topoisomerase II/histidine kinase"/>
    <property type="match status" value="1"/>
</dbReference>
<gene>
    <name evidence="14" type="ORF">HK415_14700</name>
</gene>
<dbReference type="SMART" id="SM00388">
    <property type="entry name" value="HisKA"/>
    <property type="match status" value="1"/>
</dbReference>
<evidence type="ECO:0000256" key="1">
    <source>
        <dbReference type="ARBA" id="ARBA00000085"/>
    </source>
</evidence>
<dbReference type="InterPro" id="IPR005467">
    <property type="entry name" value="His_kinase_dom"/>
</dbReference>
<evidence type="ECO:0000256" key="2">
    <source>
        <dbReference type="ARBA" id="ARBA00004370"/>
    </source>
</evidence>
<dbReference type="GO" id="GO:0016020">
    <property type="term" value="C:membrane"/>
    <property type="evidence" value="ECO:0007669"/>
    <property type="project" value="UniProtKB-SubCell"/>
</dbReference>
<organism evidence="14 15">
    <name type="scientific">Ramlibacter montanisoli</name>
    <dbReference type="NCBI Taxonomy" id="2732512"/>
    <lineage>
        <taxon>Bacteria</taxon>
        <taxon>Pseudomonadati</taxon>
        <taxon>Pseudomonadota</taxon>
        <taxon>Betaproteobacteria</taxon>
        <taxon>Burkholderiales</taxon>
        <taxon>Comamonadaceae</taxon>
        <taxon>Ramlibacter</taxon>
    </lineage>
</organism>
<evidence type="ECO:0000313" key="14">
    <source>
        <dbReference type="EMBL" id="NNU44140.1"/>
    </source>
</evidence>
<evidence type="ECO:0000256" key="9">
    <source>
        <dbReference type="ARBA" id="ARBA00023012"/>
    </source>
</evidence>
<evidence type="ECO:0000256" key="8">
    <source>
        <dbReference type="ARBA" id="ARBA00022989"/>
    </source>
</evidence>
<dbReference type="AlphaFoldDB" id="A0A849K9J2"/>
<comment type="subcellular location">
    <subcellularLocation>
        <location evidence="2">Membrane</location>
    </subcellularLocation>
</comment>
<dbReference type="InterPro" id="IPR003661">
    <property type="entry name" value="HisK_dim/P_dom"/>
</dbReference>
<keyword evidence="5" id="KW-0808">Transferase</keyword>
<feature type="domain" description="HAMP" evidence="13">
    <location>
        <begin position="220"/>
        <end position="272"/>
    </location>
</feature>
<evidence type="ECO:0000256" key="10">
    <source>
        <dbReference type="ARBA" id="ARBA00023136"/>
    </source>
</evidence>
<dbReference type="InterPro" id="IPR004358">
    <property type="entry name" value="Sig_transdc_His_kin-like_C"/>
</dbReference>
<keyword evidence="10 11" id="KW-0472">Membrane</keyword>
<dbReference type="PRINTS" id="PR00344">
    <property type="entry name" value="BCTRLSENSOR"/>
</dbReference>
<dbReference type="SMART" id="SM00387">
    <property type="entry name" value="HATPase_c"/>
    <property type="match status" value="1"/>
</dbReference>
<keyword evidence="8 11" id="KW-1133">Transmembrane helix</keyword>
<proteinExistence type="predicted"/>
<dbReference type="Pfam" id="PF02518">
    <property type="entry name" value="HATPase_c"/>
    <property type="match status" value="1"/>
</dbReference>
<dbReference type="PANTHER" id="PTHR45436">
    <property type="entry name" value="SENSOR HISTIDINE KINASE YKOH"/>
    <property type="match status" value="1"/>
</dbReference>
<evidence type="ECO:0000259" key="12">
    <source>
        <dbReference type="PROSITE" id="PS50109"/>
    </source>
</evidence>
<dbReference type="InterPro" id="IPR050428">
    <property type="entry name" value="TCS_sensor_his_kinase"/>
</dbReference>
<keyword evidence="4" id="KW-0597">Phosphoprotein</keyword>
<dbReference type="PROSITE" id="PS50885">
    <property type="entry name" value="HAMP"/>
    <property type="match status" value="1"/>
</dbReference>
<dbReference type="InterPro" id="IPR036097">
    <property type="entry name" value="HisK_dim/P_sf"/>
</dbReference>
<feature type="transmembrane region" description="Helical" evidence="11">
    <location>
        <begin position="52"/>
        <end position="70"/>
    </location>
</feature>
<sequence>MAWRCVRSAASATASSCVPRGRVKFPLRAPAPRARGRASEVLGVTSGLRRRLLVMLIAPLIVLAVLNAWLEYRSADNVATQQDQHLLALVPLVADSVIGQSGEQPLLMLAPPVEEFLKDRQGSAGYAILDADGKLLHGEAWLAGLPPADSTPEVHSEEHAGATWRVVRQRQPTVFGEVVVAVADSSDPRQQWARSILFRVLLPNLALIAAAAFAVRWAVEQALRPLLALKEAVERRSPRDLSAIDEAASPEEVRPLVDSLNRLFGLVNAQAESQRRFVADAAHQLRTPIAGLQAQVEAWAQEASSRPVEGTLSLPTEQVYKLRSATRRTSQLANQLLALSRADARAMHSQPQLRVDLKALCEDTLESHLDAATARRIDLGLDADPVQVMGHEWLLRELLSNLVDNAVKYTYEGGTVTIRCGRRGGLAFVEVEDDGPGVARDEMPRILERFYRVQGTRGEGNGLGLAIAEEIARVHHSHLQLQPGAGGRGLKVTLSFPA</sequence>
<protein>
    <recommendedName>
        <fullName evidence="3">histidine kinase</fullName>
        <ecNumber evidence="3">2.7.13.3</ecNumber>
    </recommendedName>
</protein>
<dbReference type="InterPro" id="IPR003594">
    <property type="entry name" value="HATPase_dom"/>
</dbReference>
<dbReference type="Pfam" id="PF08521">
    <property type="entry name" value="2CSK_N"/>
    <property type="match status" value="1"/>
</dbReference>
<keyword evidence="7 14" id="KW-0418">Kinase</keyword>
<comment type="caution">
    <text evidence="14">The sequence shown here is derived from an EMBL/GenBank/DDBJ whole genome shotgun (WGS) entry which is preliminary data.</text>
</comment>
<dbReference type="Gene3D" id="3.30.565.10">
    <property type="entry name" value="Histidine kinase-like ATPase, C-terminal domain"/>
    <property type="match status" value="1"/>
</dbReference>
<accession>A0A849K9J2</accession>
<evidence type="ECO:0000256" key="5">
    <source>
        <dbReference type="ARBA" id="ARBA00022679"/>
    </source>
</evidence>
<name>A0A849K9J2_9BURK</name>
<evidence type="ECO:0000256" key="3">
    <source>
        <dbReference type="ARBA" id="ARBA00012438"/>
    </source>
</evidence>
<keyword evidence="6 11" id="KW-0812">Transmembrane</keyword>
<dbReference type="CDD" id="cd00082">
    <property type="entry name" value="HisKA"/>
    <property type="match status" value="1"/>
</dbReference>
<dbReference type="PANTHER" id="PTHR45436:SF5">
    <property type="entry name" value="SENSOR HISTIDINE KINASE TRCS"/>
    <property type="match status" value="1"/>
</dbReference>
<dbReference type="Pfam" id="PF00512">
    <property type="entry name" value="HisKA"/>
    <property type="match status" value="1"/>
</dbReference>
<dbReference type="InterPro" id="IPR036890">
    <property type="entry name" value="HATPase_C_sf"/>
</dbReference>
<dbReference type="GO" id="GO:0000155">
    <property type="term" value="F:phosphorelay sensor kinase activity"/>
    <property type="evidence" value="ECO:0007669"/>
    <property type="project" value="InterPro"/>
</dbReference>
<dbReference type="EC" id="2.7.13.3" evidence="3"/>
<dbReference type="SUPFAM" id="SSF47384">
    <property type="entry name" value="Homodimeric domain of signal transducing histidine kinase"/>
    <property type="match status" value="1"/>
</dbReference>
<evidence type="ECO:0000256" key="11">
    <source>
        <dbReference type="SAM" id="Phobius"/>
    </source>
</evidence>
<evidence type="ECO:0000259" key="13">
    <source>
        <dbReference type="PROSITE" id="PS50885"/>
    </source>
</evidence>
<dbReference type="Proteomes" id="UP000552954">
    <property type="component" value="Unassembled WGS sequence"/>
</dbReference>